<dbReference type="RefSeq" id="XP_046602014.1">
    <property type="nucleotide sequence ID" value="XM_046746058.1"/>
</dbReference>
<feature type="compositionally biased region" description="Basic and acidic residues" evidence="6">
    <location>
        <begin position="1146"/>
        <end position="1160"/>
    </location>
</feature>
<dbReference type="Gene3D" id="2.60.40.10">
    <property type="entry name" value="Immunoglobulins"/>
    <property type="match status" value="1"/>
</dbReference>
<evidence type="ECO:0000256" key="1">
    <source>
        <dbReference type="ARBA" id="ARBA00004613"/>
    </source>
</evidence>
<dbReference type="InterPro" id="IPR000884">
    <property type="entry name" value="TSP1_rpt"/>
</dbReference>
<feature type="region of interest" description="Disordered" evidence="6">
    <location>
        <begin position="899"/>
        <end position="960"/>
    </location>
</feature>
<keyword evidence="2" id="KW-0964">Secreted</keyword>
<dbReference type="InterPro" id="IPR003599">
    <property type="entry name" value="Ig_sub"/>
</dbReference>
<dbReference type="InterPro" id="IPR010909">
    <property type="entry name" value="PLAC"/>
</dbReference>
<dbReference type="InterPro" id="IPR050439">
    <property type="entry name" value="ADAMTS_ADAMTS-like"/>
</dbReference>
<keyword evidence="10" id="KW-1185">Reference proteome</keyword>
<accession>A0ABM3GP13</accession>
<dbReference type="InterPro" id="IPR013273">
    <property type="entry name" value="ADAMTS/ADAMTS-like"/>
</dbReference>
<dbReference type="Gene3D" id="2.20.100.10">
    <property type="entry name" value="Thrombospondin type-1 (TSP1) repeat"/>
    <property type="match status" value="10"/>
</dbReference>
<evidence type="ECO:0000256" key="2">
    <source>
        <dbReference type="ARBA" id="ARBA00022525"/>
    </source>
</evidence>
<reference evidence="11" key="1">
    <citation type="submission" date="2025-08" db="UniProtKB">
        <authorList>
            <consortium name="RefSeq"/>
        </authorList>
    </citation>
    <scope>IDENTIFICATION</scope>
    <source>
        <tissue evidence="11">Thorax and Abdomen</tissue>
    </source>
</reference>
<feature type="compositionally biased region" description="Basic and acidic residues" evidence="6">
    <location>
        <begin position="1183"/>
        <end position="1192"/>
    </location>
</feature>
<dbReference type="InterPro" id="IPR007110">
    <property type="entry name" value="Ig-like_dom"/>
</dbReference>
<keyword evidence="3 7" id="KW-0732">Signal</keyword>
<evidence type="ECO:0000256" key="5">
    <source>
        <dbReference type="ARBA" id="ARBA00023157"/>
    </source>
</evidence>
<dbReference type="PANTHER" id="PTHR13723">
    <property type="entry name" value="ADAMTS A DISINTEGRIN AND METALLOPROTEASE WITH THROMBOSPONDIN MOTIFS PROTEASE"/>
    <property type="match status" value="1"/>
</dbReference>
<evidence type="ECO:0000256" key="7">
    <source>
        <dbReference type="SAM" id="SignalP"/>
    </source>
</evidence>
<evidence type="ECO:0000259" key="8">
    <source>
        <dbReference type="PROSITE" id="PS50835"/>
    </source>
</evidence>
<comment type="subcellular location">
    <subcellularLocation>
        <location evidence="1">Secreted</location>
    </subcellularLocation>
</comment>
<feature type="chain" id="PRO_5046847761" evidence="7">
    <location>
        <begin position="18"/>
        <end position="1565"/>
    </location>
</feature>
<evidence type="ECO:0000256" key="6">
    <source>
        <dbReference type="SAM" id="MobiDB-lite"/>
    </source>
</evidence>
<feature type="compositionally biased region" description="Basic residues" evidence="6">
    <location>
        <begin position="913"/>
        <end position="923"/>
    </location>
</feature>
<dbReference type="SUPFAM" id="SSF48726">
    <property type="entry name" value="Immunoglobulin"/>
    <property type="match status" value="1"/>
</dbReference>
<organism evidence="10 11">
    <name type="scientific">Neodiprion lecontei</name>
    <name type="common">Redheaded pine sawfly</name>
    <dbReference type="NCBI Taxonomy" id="441921"/>
    <lineage>
        <taxon>Eukaryota</taxon>
        <taxon>Metazoa</taxon>
        <taxon>Ecdysozoa</taxon>
        <taxon>Arthropoda</taxon>
        <taxon>Hexapoda</taxon>
        <taxon>Insecta</taxon>
        <taxon>Pterygota</taxon>
        <taxon>Neoptera</taxon>
        <taxon>Endopterygota</taxon>
        <taxon>Hymenoptera</taxon>
        <taxon>Tenthredinoidea</taxon>
        <taxon>Diprionidae</taxon>
        <taxon>Diprioninae</taxon>
        <taxon>Neodiprion</taxon>
    </lineage>
</organism>
<dbReference type="PROSITE" id="PS50835">
    <property type="entry name" value="IG_LIKE"/>
    <property type="match status" value="1"/>
</dbReference>
<dbReference type="Pfam" id="PF00090">
    <property type="entry name" value="TSP_1"/>
    <property type="match status" value="2"/>
</dbReference>
<dbReference type="Pfam" id="PF07679">
    <property type="entry name" value="I-set"/>
    <property type="match status" value="1"/>
</dbReference>
<feature type="compositionally biased region" description="Polar residues" evidence="6">
    <location>
        <begin position="1199"/>
        <end position="1211"/>
    </location>
</feature>
<feature type="compositionally biased region" description="Polar residues" evidence="6">
    <location>
        <begin position="1217"/>
        <end position="1227"/>
    </location>
</feature>
<feature type="domain" description="PLAC" evidence="9">
    <location>
        <begin position="1528"/>
        <end position="1565"/>
    </location>
</feature>
<dbReference type="InterPro" id="IPR045371">
    <property type="entry name" value="ADAMTS_CR_3"/>
</dbReference>
<evidence type="ECO:0000259" key="9">
    <source>
        <dbReference type="PROSITE" id="PS50900"/>
    </source>
</evidence>
<evidence type="ECO:0000313" key="10">
    <source>
        <dbReference type="Proteomes" id="UP000829291"/>
    </source>
</evidence>
<gene>
    <name evidence="11" type="primary">LOC107220852</name>
</gene>
<feature type="domain" description="Ig-like" evidence="8">
    <location>
        <begin position="755"/>
        <end position="844"/>
    </location>
</feature>
<dbReference type="GeneID" id="107220852"/>
<dbReference type="InterPro" id="IPR013098">
    <property type="entry name" value="Ig_I-set"/>
</dbReference>
<dbReference type="Pfam" id="PF19236">
    <property type="entry name" value="ADAMTS_CR_3"/>
    <property type="match status" value="1"/>
</dbReference>
<feature type="compositionally biased region" description="Polar residues" evidence="6">
    <location>
        <begin position="1242"/>
        <end position="1253"/>
    </location>
</feature>
<evidence type="ECO:0000256" key="4">
    <source>
        <dbReference type="ARBA" id="ARBA00022737"/>
    </source>
</evidence>
<keyword evidence="4" id="KW-0677">Repeat</keyword>
<dbReference type="Pfam" id="PF19030">
    <property type="entry name" value="TSP1_ADAMTS"/>
    <property type="match status" value="8"/>
</dbReference>
<dbReference type="SMART" id="SM00409">
    <property type="entry name" value="IG"/>
    <property type="match status" value="1"/>
</dbReference>
<protein>
    <submittedName>
        <fullName evidence="11">Protein madd-4 isoform X1</fullName>
    </submittedName>
</protein>
<dbReference type="InterPro" id="IPR036383">
    <property type="entry name" value="TSP1_rpt_sf"/>
</dbReference>
<proteinExistence type="predicted"/>
<dbReference type="InterPro" id="IPR013783">
    <property type="entry name" value="Ig-like_fold"/>
</dbReference>
<evidence type="ECO:0000256" key="3">
    <source>
        <dbReference type="ARBA" id="ARBA00022729"/>
    </source>
</evidence>
<sequence>MERLQLFLICLLGFVVAENTSTDDTSRISHTDNSLEVDTVAQGINWGEWSPWSKWSVCSRYCGGGIIRQQRRCRRPPCRGRSVRYKMCNVEPCQKQDEGGSDFRAEQCSAFDEVPYSGNLLKWTPHHDPSRPCSLICRGEQRRDEDPGDMIIGDKILQRDDNVLQESESDDFVVVQLAEKVVDGTRCRAGTSDVCINGECMKVGCDLRIGSNKKMDACGVCGGDGSTCGPIYYWALVPITVCSKPCGGGFKMAMAVCKSRSTDEEVMDSHCDPTEKPDKSLVACNDQPCTTEWTTGQWTECSASCGGGTRTRPVFCSEESNETSTKLPEHMCIGSHRPRHQETCNTISCPMWETNEWSECSASCGSGIRTRFVSCKDGKGRVSKDCDIVEKPHNEQECRSVVCPTPSIEDEFMRPLRQPYPPPPVPAKLIGQPIPSESTFIAEEWSPCSVTCGEGIRRREVHCKIFLEFSRTIAKLPDRQCSGPKPADIEKCVQEPCGILGNSLSHRMDTVRDSGYAESSLADTYRSSSGGSGGSSYESSVRVAAGSATQTSYSWNENGYTHCSASCLGGVQELIINCVRDSDARVVTPYLCTPETKPESRIRTCNDHPCPPRWNFSDFAPCMSPCGLGIQTRDVTCIHEVARGGANTVHVPNNMCPQPPPPDRQYCNILDCPVKWNIGVWGKCSKTCGGGVKKRYVACEQVMAQGHQQPRPESACVTQKPAEQRPCNTRACHDLDSNAQPIISSENTTFSQSDPNEKVDLKIGGTAIVFHGTSIVKIRCPVKKFDKAHIIWTKDRMELRKSKKYKISKKGALRIVDVSYSDNGVYACIAGHSQAEVRLLVKVRPGEYMSSEEILRHGKTVHHQDASLDSSPSLSGEVLHTDYAAPAYGSPFSFNGEDFSHEAHPEGIVTPKPTRKPRKKKQKPSPLPPDATMIHGEYTVTSPHQPGYQESVESTATSGTSSLLPHLNGLISRLKAYWPFQGNAIGNRGHRMAPHYVEDSRSDDIPTTRTLRDRKAGRNFADEIDSDFGILQGNTGIPDEKFGPDEERIIIDDDPYDLDEAIFALQNGDESISTPKITYRKKPAPTLSAIDFIEESLRNAKRHEAQQSAQEVRLQGRDDIKSIDLAEELLSAMKRSNEENSSNAETTRKVQEPADSKSFAKEGFPNRGNRDSTATNNFGETLIDEREKRMNDEALPVTRSASVNEMNSVITSEPEVTENQTSEQTQYLGKVESKEDEVEENTPGNDQLNPNYGNSESPEESSESSTNLESNEEALSPSPEGDEVGNPRGTISTWEIFTSTAFENGNIDDESTLQPVVILGKSIVEELKFEWVTTEWSKCSQTCGGGGFQMRGAQCTVRPVKTAINATQVAPKTAVGATLCEDAGISIPEKVRACGGERCPQWHAGEWTPCETSRCFTWQTAMQRREVTCRITEEGVNGTTNATVLDVSKCEESVKPPQRLECYNDECKGVWRVGEWSECTASCEEDGVKYRILQCVWFGTKKAAGNACRDVPRPSVMKTCKGPPCLQTTEHCKDLSQFCGKVKAMNMCRVPLYEKQCCQSCRQQS</sequence>
<dbReference type="PANTHER" id="PTHR13723:SF281">
    <property type="entry name" value="PAPILIN"/>
    <property type="match status" value="1"/>
</dbReference>
<dbReference type="SMART" id="SM00209">
    <property type="entry name" value="TSP1"/>
    <property type="match status" value="10"/>
</dbReference>
<name>A0ABM3GP13_NEOLC</name>
<dbReference type="InterPro" id="IPR003598">
    <property type="entry name" value="Ig_sub2"/>
</dbReference>
<feature type="compositionally biased region" description="Polar residues" evidence="6">
    <location>
        <begin position="951"/>
        <end position="960"/>
    </location>
</feature>
<keyword evidence="5" id="KW-1015">Disulfide bond</keyword>
<dbReference type="SMART" id="SM00408">
    <property type="entry name" value="IGc2"/>
    <property type="match status" value="1"/>
</dbReference>
<dbReference type="PROSITE" id="PS00290">
    <property type="entry name" value="IG_MHC"/>
    <property type="match status" value="1"/>
</dbReference>
<dbReference type="PROSITE" id="PS50092">
    <property type="entry name" value="TSP1"/>
    <property type="match status" value="8"/>
</dbReference>
<dbReference type="Proteomes" id="UP000829291">
    <property type="component" value="Chromosome 7"/>
</dbReference>
<dbReference type="InterPro" id="IPR003006">
    <property type="entry name" value="Ig/MHC_CS"/>
</dbReference>
<dbReference type="PRINTS" id="PR01857">
    <property type="entry name" value="ADAMTSFAMILY"/>
</dbReference>
<feature type="signal peptide" evidence="7">
    <location>
        <begin position="1"/>
        <end position="17"/>
    </location>
</feature>
<dbReference type="SUPFAM" id="SSF82895">
    <property type="entry name" value="TSP-1 type 1 repeat"/>
    <property type="match status" value="8"/>
</dbReference>
<dbReference type="InterPro" id="IPR036179">
    <property type="entry name" value="Ig-like_dom_sf"/>
</dbReference>
<dbReference type="Pfam" id="PF08686">
    <property type="entry name" value="PLAC"/>
    <property type="match status" value="1"/>
</dbReference>
<feature type="region of interest" description="Disordered" evidence="6">
    <location>
        <begin position="1133"/>
        <end position="1290"/>
    </location>
</feature>
<evidence type="ECO:0000313" key="11">
    <source>
        <dbReference type="RefSeq" id="XP_046602014.1"/>
    </source>
</evidence>
<dbReference type="PROSITE" id="PS50900">
    <property type="entry name" value="PLAC"/>
    <property type="match status" value="1"/>
</dbReference>